<dbReference type="Pfam" id="PF13412">
    <property type="entry name" value="HTH_24"/>
    <property type="match status" value="1"/>
</dbReference>
<evidence type="ECO:0000259" key="5">
    <source>
        <dbReference type="PROSITE" id="PS50956"/>
    </source>
</evidence>
<dbReference type="PANTHER" id="PTHR30154">
    <property type="entry name" value="LEUCINE-RESPONSIVE REGULATORY PROTEIN"/>
    <property type="match status" value="1"/>
</dbReference>
<evidence type="ECO:0000313" key="6">
    <source>
        <dbReference type="EMBL" id="RMI40203.1"/>
    </source>
</evidence>
<dbReference type="InterPro" id="IPR000485">
    <property type="entry name" value="AsnC-type_HTH_dom"/>
</dbReference>
<dbReference type="Pfam" id="PF01037">
    <property type="entry name" value="AsnC_trans_reg"/>
    <property type="match status" value="1"/>
</dbReference>
<dbReference type="PANTHER" id="PTHR30154:SF53">
    <property type="entry name" value="HTH-TYPE TRANSCRIPTIONAL REGULATOR LRPC"/>
    <property type="match status" value="1"/>
</dbReference>
<evidence type="ECO:0000256" key="2">
    <source>
        <dbReference type="ARBA" id="ARBA00023125"/>
    </source>
</evidence>
<keyword evidence="1" id="KW-0805">Transcription regulation</keyword>
<dbReference type="Gene3D" id="1.10.10.10">
    <property type="entry name" value="Winged helix-like DNA-binding domain superfamily/Winged helix DNA-binding domain"/>
    <property type="match status" value="1"/>
</dbReference>
<keyword evidence="7" id="KW-1185">Reference proteome</keyword>
<dbReference type="GO" id="GO:0005829">
    <property type="term" value="C:cytosol"/>
    <property type="evidence" value="ECO:0007669"/>
    <property type="project" value="TreeGrafter"/>
</dbReference>
<dbReference type="InterPro" id="IPR019888">
    <property type="entry name" value="Tscrpt_reg_AsnC-like"/>
</dbReference>
<dbReference type="InterPro" id="IPR036388">
    <property type="entry name" value="WH-like_DNA-bd_sf"/>
</dbReference>
<reference evidence="6 7" key="1">
    <citation type="submission" date="2018-10" db="EMBL/GenBank/DDBJ databases">
        <title>Isolation from soil.</title>
        <authorList>
            <person name="Hu J."/>
        </authorList>
    </citation>
    <scope>NUCLEOTIDE SEQUENCE [LARGE SCALE GENOMIC DNA]</scope>
    <source>
        <strain evidence="6 7">NEAU-Ht49</strain>
    </source>
</reference>
<dbReference type="CDD" id="cd00090">
    <property type="entry name" value="HTH_ARSR"/>
    <property type="match status" value="1"/>
</dbReference>
<name>A0A3M2LUI7_9ACTN</name>
<dbReference type="GO" id="GO:0043200">
    <property type="term" value="P:response to amino acid"/>
    <property type="evidence" value="ECO:0007669"/>
    <property type="project" value="TreeGrafter"/>
</dbReference>
<dbReference type="GO" id="GO:0043565">
    <property type="term" value="F:sequence-specific DNA binding"/>
    <property type="evidence" value="ECO:0007669"/>
    <property type="project" value="InterPro"/>
</dbReference>
<dbReference type="RefSeq" id="WP_122197309.1">
    <property type="nucleotide sequence ID" value="NZ_JBHSKC010000001.1"/>
</dbReference>
<dbReference type="AlphaFoldDB" id="A0A3M2LUI7"/>
<proteinExistence type="predicted"/>
<dbReference type="SUPFAM" id="SSF46785">
    <property type="entry name" value="Winged helix' DNA-binding domain"/>
    <property type="match status" value="1"/>
</dbReference>
<dbReference type="InterPro" id="IPR036390">
    <property type="entry name" value="WH_DNA-bd_sf"/>
</dbReference>
<evidence type="ECO:0000256" key="4">
    <source>
        <dbReference type="SAM" id="MobiDB-lite"/>
    </source>
</evidence>
<protein>
    <submittedName>
        <fullName evidence="6">Lrp/AsnC family transcriptional regulator</fullName>
    </submittedName>
</protein>
<dbReference type="EMBL" id="RFFG01000057">
    <property type="protein sequence ID" value="RMI40203.1"/>
    <property type="molecule type" value="Genomic_DNA"/>
</dbReference>
<dbReference type="PROSITE" id="PS50956">
    <property type="entry name" value="HTH_ASNC_2"/>
    <property type="match status" value="1"/>
</dbReference>
<feature type="compositionally biased region" description="Low complexity" evidence="4">
    <location>
        <begin position="158"/>
        <end position="167"/>
    </location>
</feature>
<evidence type="ECO:0000313" key="7">
    <source>
        <dbReference type="Proteomes" id="UP000282674"/>
    </source>
</evidence>
<comment type="caution">
    <text evidence="6">The sequence shown here is derived from an EMBL/GenBank/DDBJ whole genome shotgun (WGS) entry which is preliminary data.</text>
</comment>
<feature type="domain" description="HTH asnC-type" evidence="5">
    <location>
        <begin position="1"/>
        <end position="62"/>
    </location>
</feature>
<gene>
    <name evidence="6" type="ORF">EBO15_27275</name>
</gene>
<dbReference type="InterPro" id="IPR019887">
    <property type="entry name" value="Tscrpt_reg_AsnC/Lrp_C"/>
</dbReference>
<accession>A0A3M2LUI7</accession>
<dbReference type="SUPFAM" id="SSF54909">
    <property type="entry name" value="Dimeric alpha+beta barrel"/>
    <property type="match status" value="1"/>
</dbReference>
<dbReference type="OrthoDB" id="9809462at2"/>
<keyword evidence="2" id="KW-0238">DNA-binding</keyword>
<dbReference type="FunFam" id="1.10.10.10:FF:000186">
    <property type="entry name" value="AsnC family transcriptional regulator"/>
    <property type="match status" value="1"/>
</dbReference>
<dbReference type="InterPro" id="IPR011991">
    <property type="entry name" value="ArsR-like_HTH"/>
</dbReference>
<dbReference type="Proteomes" id="UP000282674">
    <property type="component" value="Unassembled WGS sequence"/>
</dbReference>
<dbReference type="PRINTS" id="PR00033">
    <property type="entry name" value="HTHASNC"/>
</dbReference>
<dbReference type="SMART" id="SM00344">
    <property type="entry name" value="HTH_ASNC"/>
    <property type="match status" value="1"/>
</dbReference>
<sequence length="181" mass="20027">MDQTDQRIIDELQRDGRLSFNRLAARVNLSPPAVAERVRRLEESGVITGYRAEVDAAAVGLPLTTFVQMRCTPGRCLLKTTSAEDLPEVVEIHKLSGAWCTMLKVRVASFPHLEGLFERLGEHGEMNSHIVLSTPYEAAIVDPRPAESRPVTPPQGWPGRRPAGEAAARAETRPRRTAPER</sequence>
<dbReference type="Gene3D" id="3.30.70.920">
    <property type="match status" value="1"/>
</dbReference>
<dbReference type="InterPro" id="IPR011008">
    <property type="entry name" value="Dimeric_a/b-barrel"/>
</dbReference>
<keyword evidence="3" id="KW-0804">Transcription</keyword>
<evidence type="ECO:0000256" key="1">
    <source>
        <dbReference type="ARBA" id="ARBA00023015"/>
    </source>
</evidence>
<feature type="region of interest" description="Disordered" evidence="4">
    <location>
        <begin position="142"/>
        <end position="181"/>
    </location>
</feature>
<evidence type="ECO:0000256" key="3">
    <source>
        <dbReference type="ARBA" id="ARBA00023163"/>
    </source>
</evidence>
<organism evidence="6 7">
    <name type="scientific">Actinomadura harenae</name>
    <dbReference type="NCBI Taxonomy" id="2483351"/>
    <lineage>
        <taxon>Bacteria</taxon>
        <taxon>Bacillati</taxon>
        <taxon>Actinomycetota</taxon>
        <taxon>Actinomycetes</taxon>
        <taxon>Streptosporangiales</taxon>
        <taxon>Thermomonosporaceae</taxon>
        <taxon>Actinomadura</taxon>
    </lineage>
</organism>
<feature type="compositionally biased region" description="Basic and acidic residues" evidence="4">
    <location>
        <begin position="168"/>
        <end position="181"/>
    </location>
</feature>